<evidence type="ECO:0000313" key="1">
    <source>
        <dbReference type="EMBL" id="DAE26233.1"/>
    </source>
</evidence>
<name>A0A8S5R577_9CAUD</name>
<organism evidence="1">
    <name type="scientific">Siphoviridae sp. ctcMb1</name>
    <dbReference type="NCBI Taxonomy" id="2827276"/>
    <lineage>
        <taxon>Viruses</taxon>
        <taxon>Duplodnaviria</taxon>
        <taxon>Heunggongvirae</taxon>
        <taxon>Uroviricota</taxon>
        <taxon>Caudoviricetes</taxon>
    </lineage>
</organism>
<sequence length="114" mass="12903">MSSLTDSRVRHGAKACVDAVHRADYPKFNKCLLSQCEAPEKYGVQLVPEAAAAIKALDAPKNRADRRKKTNRYYFRLTDDQAKKLDRLLKKLGYSTVQSFCEALIRQEVSRNGV</sequence>
<protein>
    <submittedName>
        <fullName evidence="1">Antitoxin</fullName>
    </submittedName>
</protein>
<reference evidence="1" key="1">
    <citation type="journal article" date="2021" name="Proc. Natl. Acad. Sci. U.S.A.">
        <title>A Catalog of Tens of Thousands of Viruses from Human Metagenomes Reveals Hidden Associations with Chronic Diseases.</title>
        <authorList>
            <person name="Tisza M.J."/>
            <person name="Buck C.B."/>
        </authorList>
    </citation>
    <scope>NUCLEOTIDE SEQUENCE</scope>
    <source>
        <strain evidence="1">CtcMb1</strain>
    </source>
</reference>
<accession>A0A8S5R577</accession>
<dbReference type="EMBL" id="BK015811">
    <property type="protein sequence ID" value="DAE26233.1"/>
    <property type="molecule type" value="Genomic_DNA"/>
</dbReference>
<proteinExistence type="predicted"/>